<dbReference type="InterPro" id="IPR009057">
    <property type="entry name" value="Homeodomain-like_sf"/>
</dbReference>
<dbReference type="PROSITE" id="PS50977">
    <property type="entry name" value="HTH_TETR_2"/>
    <property type="match status" value="1"/>
</dbReference>
<protein>
    <submittedName>
        <fullName evidence="5">TetR/AcrR family transcriptional regulator</fullName>
    </submittedName>
</protein>
<dbReference type="EMBL" id="CP040428">
    <property type="protein sequence ID" value="QCT18250.1"/>
    <property type="molecule type" value="Genomic_DNA"/>
</dbReference>
<dbReference type="InterPro" id="IPR041474">
    <property type="entry name" value="NicS_C"/>
</dbReference>
<evidence type="ECO:0000259" key="4">
    <source>
        <dbReference type="PROSITE" id="PS50977"/>
    </source>
</evidence>
<dbReference type="KEGG" id="izh:FEM41_00605"/>
<keyword evidence="1 2" id="KW-0238">DNA-binding</keyword>
<dbReference type="PRINTS" id="PR00455">
    <property type="entry name" value="HTHTETR"/>
</dbReference>
<dbReference type="OrthoDB" id="8961953at2"/>
<dbReference type="RefSeq" id="WP_138093305.1">
    <property type="nucleotide sequence ID" value="NZ_CP040428.1"/>
</dbReference>
<dbReference type="AlphaFoldDB" id="A0A4P8YCQ2"/>
<dbReference type="InterPro" id="IPR001647">
    <property type="entry name" value="HTH_TetR"/>
</dbReference>
<feature type="domain" description="HTH tetR-type" evidence="4">
    <location>
        <begin position="25"/>
        <end position="85"/>
    </location>
</feature>
<dbReference type="PANTHER" id="PTHR30055">
    <property type="entry name" value="HTH-TYPE TRANSCRIPTIONAL REGULATOR RUTR"/>
    <property type="match status" value="1"/>
</dbReference>
<evidence type="ECO:0000313" key="6">
    <source>
        <dbReference type="Proteomes" id="UP000302163"/>
    </source>
</evidence>
<gene>
    <name evidence="5" type="ORF">FEM41_00605</name>
</gene>
<sequence>MTALKVNATAAGRRPGRPRGQTKSHDRREHLLDIALNLFARRGIAETSLNAIAKEASVTPAVLHYYFNTREQLLDVMIEERFLPLRSDIAAVFTAHANAPREAIRALVHKIADAARRHPWFAPLWLQEVTSDAGVLRQQMYARHGSAERQMALDTLRRWQDEGKLHRDLEPALVFTSLLSLILVPLAAQSRPAQPALSAEVIERHALILLEYGLNA</sequence>
<dbReference type="InterPro" id="IPR036271">
    <property type="entry name" value="Tet_transcr_reg_TetR-rel_C_sf"/>
</dbReference>
<dbReference type="Proteomes" id="UP000302163">
    <property type="component" value="Chromosome"/>
</dbReference>
<organism evidence="5 6">
    <name type="scientific">Jejubacter calystegiae</name>
    <dbReference type="NCBI Taxonomy" id="2579935"/>
    <lineage>
        <taxon>Bacteria</taxon>
        <taxon>Pseudomonadati</taxon>
        <taxon>Pseudomonadota</taxon>
        <taxon>Gammaproteobacteria</taxon>
        <taxon>Enterobacterales</taxon>
        <taxon>Enterobacteriaceae</taxon>
        <taxon>Jejubacter</taxon>
    </lineage>
</organism>
<feature type="region of interest" description="Disordered" evidence="3">
    <location>
        <begin position="1"/>
        <end position="26"/>
    </location>
</feature>
<dbReference type="Pfam" id="PF17938">
    <property type="entry name" value="TetR_C_29"/>
    <property type="match status" value="1"/>
</dbReference>
<feature type="DNA-binding region" description="H-T-H motif" evidence="2">
    <location>
        <begin position="48"/>
        <end position="67"/>
    </location>
</feature>
<evidence type="ECO:0000313" key="5">
    <source>
        <dbReference type="EMBL" id="QCT18250.1"/>
    </source>
</evidence>
<dbReference type="GO" id="GO:0000976">
    <property type="term" value="F:transcription cis-regulatory region binding"/>
    <property type="evidence" value="ECO:0007669"/>
    <property type="project" value="TreeGrafter"/>
</dbReference>
<reference evidence="5 6" key="1">
    <citation type="submission" date="2019-05" db="EMBL/GenBank/DDBJ databases">
        <title>Complete genome sequence of Izhakiella calystegiae KSNA2, an endophyte isolated from beach morning glory (Calystegia soldanella).</title>
        <authorList>
            <person name="Jiang L."/>
            <person name="Jeong J.C."/>
            <person name="Kim C.Y."/>
            <person name="Kim D.H."/>
            <person name="Kim S.W."/>
            <person name="Lee j."/>
        </authorList>
    </citation>
    <scope>NUCLEOTIDE SEQUENCE [LARGE SCALE GENOMIC DNA]</scope>
    <source>
        <strain evidence="5 6">KSNA2</strain>
    </source>
</reference>
<dbReference type="InterPro" id="IPR050109">
    <property type="entry name" value="HTH-type_TetR-like_transc_reg"/>
</dbReference>
<evidence type="ECO:0000256" key="3">
    <source>
        <dbReference type="SAM" id="MobiDB-lite"/>
    </source>
</evidence>
<dbReference type="SUPFAM" id="SSF46689">
    <property type="entry name" value="Homeodomain-like"/>
    <property type="match status" value="1"/>
</dbReference>
<dbReference type="Gene3D" id="1.10.357.10">
    <property type="entry name" value="Tetracycline Repressor, domain 2"/>
    <property type="match status" value="1"/>
</dbReference>
<dbReference type="SUPFAM" id="SSF48498">
    <property type="entry name" value="Tetracyclin repressor-like, C-terminal domain"/>
    <property type="match status" value="1"/>
</dbReference>
<proteinExistence type="predicted"/>
<accession>A0A4P8YCQ2</accession>
<evidence type="ECO:0000256" key="2">
    <source>
        <dbReference type="PROSITE-ProRule" id="PRU00335"/>
    </source>
</evidence>
<evidence type="ECO:0000256" key="1">
    <source>
        <dbReference type="ARBA" id="ARBA00023125"/>
    </source>
</evidence>
<dbReference type="PANTHER" id="PTHR30055:SF235">
    <property type="entry name" value="TRANSCRIPTIONAL REGULATORY PROTEIN"/>
    <property type="match status" value="1"/>
</dbReference>
<name>A0A4P8YCQ2_9ENTR</name>
<dbReference type="GO" id="GO:0003700">
    <property type="term" value="F:DNA-binding transcription factor activity"/>
    <property type="evidence" value="ECO:0007669"/>
    <property type="project" value="TreeGrafter"/>
</dbReference>
<keyword evidence="6" id="KW-1185">Reference proteome</keyword>
<dbReference type="Pfam" id="PF00440">
    <property type="entry name" value="TetR_N"/>
    <property type="match status" value="1"/>
</dbReference>